<feature type="transmembrane region" description="Helical" evidence="19">
    <location>
        <begin position="298"/>
        <end position="327"/>
    </location>
</feature>
<feature type="region of interest" description="Disordered" evidence="18">
    <location>
        <begin position="639"/>
        <end position="659"/>
    </location>
</feature>
<dbReference type="Gene3D" id="3.40.50.80">
    <property type="entry name" value="Nucleotide-binding domain of ferredoxin-NADP reductase (FNR) module"/>
    <property type="match status" value="2"/>
</dbReference>
<dbReference type="InterPro" id="IPR013112">
    <property type="entry name" value="FAD-bd_8"/>
</dbReference>
<dbReference type="PROSITE" id="PS51384">
    <property type="entry name" value="FAD_FR"/>
    <property type="match status" value="1"/>
</dbReference>
<dbReference type="InterPro" id="IPR050369">
    <property type="entry name" value="RBOH/FRE"/>
</dbReference>
<reference evidence="21 22" key="1">
    <citation type="journal article" date="2019" name="Sci. Rep.">
        <title>A high-quality genome of Eragrostis curvula grass provides insights into Poaceae evolution and supports new strategies to enhance forage quality.</title>
        <authorList>
            <person name="Carballo J."/>
            <person name="Santos B.A.C.M."/>
            <person name="Zappacosta D."/>
            <person name="Garbus I."/>
            <person name="Selva J.P."/>
            <person name="Gallo C.A."/>
            <person name="Diaz A."/>
            <person name="Albertini E."/>
            <person name="Caccamo M."/>
            <person name="Echenique V."/>
        </authorList>
    </citation>
    <scope>NUCLEOTIDE SEQUENCE [LARGE SCALE GENOMIC DNA]</scope>
    <source>
        <strain evidence="22">cv. Victoria</strain>
        <tissue evidence="21">Leaf</tissue>
    </source>
</reference>
<evidence type="ECO:0000256" key="12">
    <source>
        <dbReference type="ARBA" id="ARBA00023004"/>
    </source>
</evidence>
<feature type="transmembrane region" description="Helical" evidence="19">
    <location>
        <begin position="220"/>
        <end position="241"/>
    </location>
</feature>
<dbReference type="PANTHER" id="PTHR11972">
    <property type="entry name" value="NADPH OXIDASE"/>
    <property type="match status" value="1"/>
</dbReference>
<comment type="caution">
    <text evidence="21">The sequence shown here is derived from an EMBL/GenBank/DDBJ whole genome shotgun (WGS) entry which is preliminary data.</text>
</comment>
<feature type="domain" description="FAD-binding FR-type" evidence="20">
    <location>
        <begin position="329"/>
        <end position="449"/>
    </location>
</feature>
<gene>
    <name evidence="21" type="ORF">EJB05_37734</name>
</gene>
<evidence type="ECO:0000256" key="11">
    <source>
        <dbReference type="ARBA" id="ARBA00023002"/>
    </source>
</evidence>
<evidence type="ECO:0000256" key="9">
    <source>
        <dbReference type="ARBA" id="ARBA00022827"/>
    </source>
</evidence>
<dbReference type="GO" id="GO:0140618">
    <property type="term" value="F:ferric-chelate reductase (NADH) activity"/>
    <property type="evidence" value="ECO:0007669"/>
    <property type="project" value="UniProtKB-EC"/>
</dbReference>
<keyword evidence="11" id="KW-0560">Oxidoreductase</keyword>
<keyword evidence="13" id="KW-0520">NAD</keyword>
<dbReference type="InterPro" id="IPR013121">
    <property type="entry name" value="Fe_red_NAD-bd_6"/>
</dbReference>
<proteinExistence type="inferred from homology"/>
<dbReference type="EMBL" id="RWGY01000031">
    <property type="protein sequence ID" value="TVU14274.1"/>
    <property type="molecule type" value="Genomic_DNA"/>
</dbReference>
<keyword evidence="8" id="KW-0479">Metal-binding</keyword>
<dbReference type="InterPro" id="IPR039261">
    <property type="entry name" value="FNR_nucleotide-bd"/>
</dbReference>
<feature type="transmembrane region" description="Helical" evidence="19">
    <location>
        <begin position="261"/>
        <end position="278"/>
    </location>
</feature>
<comment type="similarity">
    <text evidence="3">Belongs to the ferric reductase (FRE) family.</text>
</comment>
<dbReference type="AlphaFoldDB" id="A0A5J9TSE7"/>
<evidence type="ECO:0000256" key="19">
    <source>
        <dbReference type="SAM" id="Phobius"/>
    </source>
</evidence>
<dbReference type="SFLD" id="SFLDG01168">
    <property type="entry name" value="Ferric_reductase_subgroup_(FRE"/>
    <property type="match status" value="1"/>
</dbReference>
<comment type="subcellular location">
    <subcellularLocation>
        <location evidence="2">Membrane</location>
        <topology evidence="2">Multi-pass membrane protein</topology>
    </subcellularLocation>
</comment>
<feature type="transmembrane region" description="Helical" evidence="19">
    <location>
        <begin position="601"/>
        <end position="630"/>
    </location>
</feature>
<keyword evidence="6" id="KW-0285">Flavoprotein</keyword>
<keyword evidence="15 19" id="KW-0472">Membrane</keyword>
<keyword evidence="10 19" id="KW-1133">Transmembrane helix</keyword>
<dbReference type="InterPro" id="IPR017938">
    <property type="entry name" value="Riboflavin_synthase-like_b-brl"/>
</dbReference>
<keyword evidence="5" id="KW-0349">Heme</keyword>
<dbReference type="InterPro" id="IPR017927">
    <property type="entry name" value="FAD-bd_FR_type"/>
</dbReference>
<evidence type="ECO:0000256" key="14">
    <source>
        <dbReference type="ARBA" id="ARBA00023065"/>
    </source>
</evidence>
<keyword evidence="12" id="KW-0408">Iron</keyword>
<comment type="catalytic activity">
    <reaction evidence="16">
        <text>2 a Fe(II)-siderophore + NAD(+) + H(+) = 2 a Fe(III)-siderophore + NADH</text>
        <dbReference type="Rhea" id="RHEA:15061"/>
        <dbReference type="Rhea" id="RHEA-COMP:11342"/>
        <dbReference type="Rhea" id="RHEA-COMP:11344"/>
        <dbReference type="ChEBI" id="CHEBI:15378"/>
        <dbReference type="ChEBI" id="CHEBI:29033"/>
        <dbReference type="ChEBI" id="CHEBI:29034"/>
        <dbReference type="ChEBI" id="CHEBI:57540"/>
        <dbReference type="ChEBI" id="CHEBI:57945"/>
        <dbReference type="EC" id="1.16.1.7"/>
    </reaction>
</comment>
<evidence type="ECO:0000256" key="10">
    <source>
        <dbReference type="ARBA" id="ARBA00022989"/>
    </source>
</evidence>
<feature type="transmembrane region" description="Helical" evidence="19">
    <location>
        <begin position="456"/>
        <end position="476"/>
    </location>
</feature>
<evidence type="ECO:0000256" key="16">
    <source>
        <dbReference type="ARBA" id="ARBA00050970"/>
    </source>
</evidence>
<name>A0A5J9TSE7_9POAL</name>
<keyword evidence="7 19" id="KW-0812">Transmembrane</keyword>
<evidence type="ECO:0000256" key="7">
    <source>
        <dbReference type="ARBA" id="ARBA00022692"/>
    </source>
</evidence>
<dbReference type="SUPFAM" id="SSF52343">
    <property type="entry name" value="Ferredoxin reductase-like, C-terminal NADP-linked domain"/>
    <property type="match status" value="1"/>
</dbReference>
<evidence type="ECO:0000256" key="18">
    <source>
        <dbReference type="SAM" id="MobiDB-lite"/>
    </source>
</evidence>
<keyword evidence="4" id="KW-0813">Transport</keyword>
<dbReference type="EC" id="1.16.1.7" evidence="17"/>
<keyword evidence="9" id="KW-0274">FAD</keyword>
<feature type="transmembrane region" description="Helical" evidence="19">
    <location>
        <begin position="130"/>
        <end position="155"/>
    </location>
</feature>
<evidence type="ECO:0000256" key="3">
    <source>
        <dbReference type="ARBA" id="ARBA00006278"/>
    </source>
</evidence>
<dbReference type="PANTHER" id="PTHR11972:SF69">
    <property type="entry name" value="FERRIC REDUCTION OXIDASE 6-RELATED"/>
    <property type="match status" value="1"/>
</dbReference>
<evidence type="ECO:0000256" key="15">
    <source>
        <dbReference type="ARBA" id="ARBA00023136"/>
    </source>
</evidence>
<evidence type="ECO:0000256" key="13">
    <source>
        <dbReference type="ARBA" id="ARBA00023027"/>
    </source>
</evidence>
<keyword evidence="14" id="KW-0406">Ion transport</keyword>
<evidence type="ECO:0000256" key="1">
    <source>
        <dbReference type="ARBA" id="ARBA00001974"/>
    </source>
</evidence>
<evidence type="ECO:0000256" key="4">
    <source>
        <dbReference type="ARBA" id="ARBA00022448"/>
    </source>
</evidence>
<dbReference type="Proteomes" id="UP000324897">
    <property type="component" value="Unassembled WGS sequence"/>
</dbReference>
<dbReference type="CDD" id="cd06186">
    <property type="entry name" value="NOX_Duox_like_FAD_NADP"/>
    <property type="match status" value="1"/>
</dbReference>
<feature type="transmembrane region" description="Helical" evidence="19">
    <location>
        <begin position="73"/>
        <end position="99"/>
    </location>
</feature>
<feature type="transmembrane region" description="Helical" evidence="19">
    <location>
        <begin position="569"/>
        <end position="589"/>
    </location>
</feature>
<evidence type="ECO:0000256" key="5">
    <source>
        <dbReference type="ARBA" id="ARBA00022617"/>
    </source>
</evidence>
<dbReference type="GO" id="GO:0046872">
    <property type="term" value="F:metal ion binding"/>
    <property type="evidence" value="ECO:0007669"/>
    <property type="project" value="UniProtKB-KW"/>
</dbReference>
<evidence type="ECO:0000259" key="20">
    <source>
        <dbReference type="PROSITE" id="PS51384"/>
    </source>
</evidence>
<protein>
    <recommendedName>
        <fullName evidence="17">ferric-chelate reductase (NADH)</fullName>
        <ecNumber evidence="17">1.16.1.7</ecNumber>
    </recommendedName>
</protein>
<feature type="region of interest" description="Disordered" evidence="18">
    <location>
        <begin position="1"/>
        <end position="21"/>
    </location>
</feature>
<evidence type="ECO:0000313" key="22">
    <source>
        <dbReference type="Proteomes" id="UP000324897"/>
    </source>
</evidence>
<dbReference type="OrthoDB" id="167398at2759"/>
<dbReference type="SFLD" id="SFLDS00052">
    <property type="entry name" value="Ferric_Reductase_Domain"/>
    <property type="match status" value="1"/>
</dbReference>
<evidence type="ECO:0000256" key="2">
    <source>
        <dbReference type="ARBA" id="ARBA00004141"/>
    </source>
</evidence>
<feature type="transmembrane region" description="Helical" evidence="19">
    <location>
        <begin position="36"/>
        <end position="52"/>
    </location>
</feature>
<dbReference type="FunFam" id="3.40.50.80:FF:000036">
    <property type="entry name" value="Ferric reduction oxidase 6"/>
    <property type="match status" value="1"/>
</dbReference>
<evidence type="ECO:0000256" key="6">
    <source>
        <dbReference type="ARBA" id="ARBA00022630"/>
    </source>
</evidence>
<evidence type="ECO:0000256" key="17">
    <source>
        <dbReference type="ARBA" id="ARBA00066905"/>
    </source>
</evidence>
<organism evidence="21 22">
    <name type="scientific">Eragrostis curvula</name>
    <name type="common">weeping love grass</name>
    <dbReference type="NCBI Taxonomy" id="38414"/>
    <lineage>
        <taxon>Eukaryota</taxon>
        <taxon>Viridiplantae</taxon>
        <taxon>Streptophyta</taxon>
        <taxon>Embryophyta</taxon>
        <taxon>Tracheophyta</taxon>
        <taxon>Spermatophyta</taxon>
        <taxon>Magnoliopsida</taxon>
        <taxon>Liliopsida</taxon>
        <taxon>Poales</taxon>
        <taxon>Poaceae</taxon>
        <taxon>PACMAD clade</taxon>
        <taxon>Chloridoideae</taxon>
        <taxon>Eragrostideae</taxon>
        <taxon>Eragrostidinae</taxon>
        <taxon>Eragrostis</taxon>
    </lineage>
</organism>
<evidence type="ECO:0000256" key="8">
    <source>
        <dbReference type="ARBA" id="ARBA00022723"/>
    </source>
</evidence>
<keyword evidence="22" id="KW-1185">Reference proteome</keyword>
<sequence>MAQEREPLLNGGGNAAPKGSSAAGVLPSLARTVLKFLMWALFLTWTAGIFLYPTKPAQAVFRNLIVGLTRESLFGITGGIFLAFSAPILIIAFLAYVYISFFPSDHVENKKLRSLSFRLWTFPVLVDGPFGVVSAVEFIGIVLFIIYVVYSMTYYAVETVSLVSEFHVPKSFESELILEVIGLRLGSVGLFCMLFLFLPVARGSVLLRLIDIPFEHATRYHVWLGHLTMALFTLHGLFYVISWSMQGRLLEQMVEWKQIGVANLPGVISLAAGLLMWVTSLHPVRKRFFELFFYTHQLYVVFVVFLAFHVGDFIFSISAGAIFLFMLDRFLRFWQSRAKVDIIAAACRPCGTVELVFSKPASLRYNALSFIFIQARELSFLQWHPFSVSSSPMDGKYHMSVLIKVLGTWTEKLRSIITDVQEQNKSDSESQSGRITACVEGPYGHESPYHLMYENLILVAGGIGISPFLAILSDIIHRIEKGKPCMPKNVLVLWSVKKSKELSLLSAVDAQTIRSSVSDKLRLDIQAFVTQESVPPLEDGIIGDDQKVPGIFVKNGTTMSGLVGTGDNFWAAMYFLASTLGFVLAYALVQVYYVKPHNVVAWWYLGLLFVLCMVAGVALPGGLVVLLWHLSEKRRLENDRWDTASSQSPRTVDGDDDAPSATVAGLRTTRYGCRPNFEAEFAAFAERAGDAADVGVLVCGPQGLQTSVARECRTRNLRRGGGVVKSASRAVFHFNSHSFDL</sequence>
<evidence type="ECO:0000313" key="21">
    <source>
        <dbReference type="EMBL" id="TVU14274.1"/>
    </source>
</evidence>
<dbReference type="SUPFAM" id="SSF63380">
    <property type="entry name" value="Riboflavin synthase domain-like"/>
    <property type="match status" value="1"/>
</dbReference>
<dbReference type="GO" id="GO:0005886">
    <property type="term" value="C:plasma membrane"/>
    <property type="evidence" value="ECO:0007669"/>
    <property type="project" value="TreeGrafter"/>
</dbReference>
<dbReference type="Pfam" id="PF01794">
    <property type="entry name" value="Ferric_reduct"/>
    <property type="match status" value="1"/>
</dbReference>
<dbReference type="InterPro" id="IPR013130">
    <property type="entry name" value="Fe3_Rdtase_TM_dom"/>
</dbReference>
<dbReference type="GO" id="GO:0006811">
    <property type="term" value="P:monoatomic ion transport"/>
    <property type="evidence" value="ECO:0007669"/>
    <property type="project" value="UniProtKB-KW"/>
</dbReference>
<dbReference type="FunFam" id="3.40.50.80:FF:000050">
    <property type="entry name" value="Ferric reduction oxidase 6"/>
    <property type="match status" value="1"/>
</dbReference>
<feature type="transmembrane region" description="Helical" evidence="19">
    <location>
        <begin position="176"/>
        <end position="200"/>
    </location>
</feature>
<dbReference type="Pfam" id="PF08022">
    <property type="entry name" value="FAD_binding_8"/>
    <property type="match status" value="1"/>
</dbReference>
<accession>A0A5J9TSE7</accession>
<dbReference type="Gramene" id="TVU14274">
    <property type="protein sequence ID" value="TVU14274"/>
    <property type="gene ID" value="EJB05_37734"/>
</dbReference>
<comment type="cofactor">
    <cofactor evidence="1">
        <name>FAD</name>
        <dbReference type="ChEBI" id="CHEBI:57692"/>
    </cofactor>
</comment>
<dbReference type="Pfam" id="PF08030">
    <property type="entry name" value="NAD_binding_6"/>
    <property type="match status" value="1"/>
</dbReference>